<sequence length="215" mass="24691">MKIVKKAAKWILYILLIPITYLLISLLLTAITVDRKATETDSNKSIFLTTNGVHLDIIIPIKNIDPIVLSGINHKASENYLAFGWGDENFYLNTPTWGDLTFKNAFGAMFLKSPTLVHITRYQNKKSDWIEIKVTDKELKKINQYLNETFFTNENGEKILLKDKGYTATDDFYKANGSYTCFNTCNSWVNSGFKKSGLKSCYWTPFDFGLMNKYK</sequence>
<dbReference type="AlphaFoldDB" id="A0A1A9LFF5"/>
<dbReference type="InterPro" id="IPR011727">
    <property type="entry name" value="CHP02117"/>
</dbReference>
<keyword evidence="1" id="KW-0472">Membrane</keyword>
<comment type="caution">
    <text evidence="2">The sequence shown here is derived from an EMBL/GenBank/DDBJ whole genome shotgun (WGS) entry which is preliminary data.</text>
</comment>
<protein>
    <recommendedName>
        <fullName evidence="4">Urease-associated protein</fullName>
    </recommendedName>
</protein>
<keyword evidence="1" id="KW-0812">Transmembrane</keyword>
<organism evidence="2 3">
    <name type="scientific">Aequorivita soesokkakensis</name>
    <dbReference type="NCBI Taxonomy" id="1385699"/>
    <lineage>
        <taxon>Bacteria</taxon>
        <taxon>Pseudomonadati</taxon>
        <taxon>Bacteroidota</taxon>
        <taxon>Flavobacteriia</taxon>
        <taxon>Flavobacteriales</taxon>
        <taxon>Flavobacteriaceae</taxon>
        <taxon>Aequorivita</taxon>
    </lineage>
</organism>
<dbReference type="Proteomes" id="UP000077552">
    <property type="component" value="Unassembled WGS sequence"/>
</dbReference>
<gene>
    <name evidence="2" type="ORF">A7A78_09725</name>
</gene>
<dbReference type="STRING" id="1385699.A7A78_09725"/>
<feature type="transmembrane region" description="Helical" evidence="1">
    <location>
        <begin position="12"/>
        <end position="33"/>
    </location>
</feature>
<dbReference type="RefSeq" id="WP_068761165.1">
    <property type="nucleotide sequence ID" value="NZ_LXIE01000005.1"/>
</dbReference>
<dbReference type="Pfam" id="PF09601">
    <property type="entry name" value="DUF2459"/>
    <property type="match status" value="1"/>
</dbReference>
<reference evidence="2 3" key="1">
    <citation type="submission" date="2016-05" db="EMBL/GenBank/DDBJ databases">
        <title>Genome sequencing of Vitellibacter soesokkakensis RSSK-12.</title>
        <authorList>
            <person name="Thevarajoo S."/>
            <person name="Selvaratnam C."/>
            <person name="Goh K.M."/>
            <person name="Chan K.-G."/>
            <person name="Chong C.S."/>
        </authorList>
    </citation>
    <scope>NUCLEOTIDE SEQUENCE [LARGE SCALE GENOMIC DNA]</scope>
    <source>
        <strain evidence="2 3">RSSK-12</strain>
    </source>
</reference>
<accession>A0A1A9LFF5</accession>
<evidence type="ECO:0000256" key="1">
    <source>
        <dbReference type="SAM" id="Phobius"/>
    </source>
</evidence>
<evidence type="ECO:0000313" key="2">
    <source>
        <dbReference type="EMBL" id="OAD92018.1"/>
    </source>
</evidence>
<proteinExistence type="predicted"/>
<name>A0A1A9LFF5_9FLAO</name>
<dbReference type="EMBL" id="LXIE01000005">
    <property type="protein sequence ID" value="OAD92018.1"/>
    <property type="molecule type" value="Genomic_DNA"/>
</dbReference>
<evidence type="ECO:0008006" key="4">
    <source>
        <dbReference type="Google" id="ProtNLM"/>
    </source>
</evidence>
<keyword evidence="1" id="KW-1133">Transmembrane helix</keyword>
<evidence type="ECO:0000313" key="3">
    <source>
        <dbReference type="Proteomes" id="UP000077552"/>
    </source>
</evidence>
<dbReference type="OrthoDB" id="211174at2"/>
<keyword evidence="3" id="KW-1185">Reference proteome</keyword>